<keyword evidence="4" id="KW-0902">Two-component regulatory system</keyword>
<dbReference type="OrthoDB" id="9761705at2"/>
<dbReference type="FunFam" id="3.40.50.2300:FF:000018">
    <property type="entry name" value="DNA-binding transcriptional regulator NtrC"/>
    <property type="match status" value="1"/>
</dbReference>
<dbReference type="KEGG" id="pacr:FXN63_20250"/>
<dbReference type="InterPro" id="IPR001789">
    <property type="entry name" value="Sig_transdc_resp-reg_receiver"/>
</dbReference>
<dbReference type="PANTHER" id="PTHR32071:SF57">
    <property type="entry name" value="C4-DICARBOXYLATE TRANSPORT TRANSCRIPTIONAL REGULATORY PROTEIN DCTD"/>
    <property type="match status" value="1"/>
</dbReference>
<dbReference type="SUPFAM" id="SSF46689">
    <property type="entry name" value="Homeodomain-like"/>
    <property type="match status" value="1"/>
</dbReference>
<dbReference type="Pfam" id="PF02954">
    <property type="entry name" value="HTH_8"/>
    <property type="match status" value="1"/>
</dbReference>
<protein>
    <submittedName>
        <fullName evidence="11">Sigma-54-dependent Fis family transcriptional regulator</fullName>
    </submittedName>
</protein>
<dbReference type="GO" id="GO:0043565">
    <property type="term" value="F:sequence-specific DNA binding"/>
    <property type="evidence" value="ECO:0007669"/>
    <property type="project" value="InterPro"/>
</dbReference>
<dbReference type="Gene3D" id="1.10.10.60">
    <property type="entry name" value="Homeodomain-like"/>
    <property type="match status" value="1"/>
</dbReference>
<dbReference type="Gene3D" id="1.10.8.60">
    <property type="match status" value="1"/>
</dbReference>
<dbReference type="InterPro" id="IPR025662">
    <property type="entry name" value="Sigma_54_int_dom_ATP-bd_1"/>
</dbReference>
<gene>
    <name evidence="11" type="ORF">FXN63_20250</name>
</gene>
<dbReference type="GO" id="GO:0000160">
    <property type="term" value="P:phosphorelay signal transduction system"/>
    <property type="evidence" value="ECO:0007669"/>
    <property type="project" value="UniProtKB-KW"/>
</dbReference>
<dbReference type="SUPFAM" id="SSF52172">
    <property type="entry name" value="CheY-like"/>
    <property type="match status" value="1"/>
</dbReference>
<dbReference type="PANTHER" id="PTHR32071">
    <property type="entry name" value="TRANSCRIPTIONAL REGULATORY PROTEIN"/>
    <property type="match status" value="1"/>
</dbReference>
<dbReference type="InterPro" id="IPR027417">
    <property type="entry name" value="P-loop_NTPase"/>
</dbReference>
<evidence type="ECO:0000256" key="4">
    <source>
        <dbReference type="ARBA" id="ARBA00023012"/>
    </source>
</evidence>
<keyword evidence="5" id="KW-0805">Transcription regulation</keyword>
<dbReference type="PROSITE" id="PS00675">
    <property type="entry name" value="SIGMA54_INTERACT_1"/>
    <property type="match status" value="1"/>
</dbReference>
<dbReference type="SMART" id="SM00448">
    <property type="entry name" value="REC"/>
    <property type="match status" value="1"/>
</dbReference>
<accession>A0A5C0B4Y7</accession>
<dbReference type="PROSITE" id="PS50045">
    <property type="entry name" value="SIGMA54_INTERACT_4"/>
    <property type="match status" value="1"/>
</dbReference>
<dbReference type="InterPro" id="IPR003593">
    <property type="entry name" value="AAA+_ATPase"/>
</dbReference>
<dbReference type="Proteomes" id="UP000325161">
    <property type="component" value="Chromosome"/>
</dbReference>
<dbReference type="Pfam" id="PF00158">
    <property type="entry name" value="Sigma54_activat"/>
    <property type="match status" value="1"/>
</dbReference>
<dbReference type="PRINTS" id="PR01590">
    <property type="entry name" value="HTHFIS"/>
</dbReference>
<evidence type="ECO:0000256" key="8">
    <source>
        <dbReference type="PROSITE-ProRule" id="PRU00169"/>
    </source>
</evidence>
<keyword evidence="7" id="KW-0804">Transcription</keyword>
<reference evidence="11 12" key="1">
    <citation type="submission" date="2019-08" db="EMBL/GenBank/DDBJ databases">
        <title>Amphibian skin-associated Pigmentiphaga: genome sequence and occurrence across geography and hosts.</title>
        <authorList>
            <person name="Bletz M.C."/>
            <person name="Bunk B."/>
            <person name="Sproeer C."/>
            <person name="Biwer P."/>
            <person name="Reiter S."/>
            <person name="Rabemananjara F.C.E."/>
            <person name="Schulz S."/>
            <person name="Overmann J."/>
            <person name="Vences M."/>
        </authorList>
    </citation>
    <scope>NUCLEOTIDE SEQUENCE [LARGE SCALE GENOMIC DNA]</scope>
    <source>
        <strain evidence="11 12">Mada1488</strain>
    </source>
</reference>
<dbReference type="InterPro" id="IPR025943">
    <property type="entry name" value="Sigma_54_int_dom_ATP-bd_2"/>
</dbReference>
<dbReference type="PROSITE" id="PS00688">
    <property type="entry name" value="SIGMA54_INTERACT_3"/>
    <property type="match status" value="1"/>
</dbReference>
<dbReference type="GO" id="GO:0005524">
    <property type="term" value="F:ATP binding"/>
    <property type="evidence" value="ECO:0007669"/>
    <property type="project" value="UniProtKB-KW"/>
</dbReference>
<dbReference type="EMBL" id="CP043046">
    <property type="protein sequence ID" value="QEI07911.1"/>
    <property type="molecule type" value="Genomic_DNA"/>
</dbReference>
<dbReference type="FunFam" id="3.40.50.300:FF:000006">
    <property type="entry name" value="DNA-binding transcriptional regulator NtrC"/>
    <property type="match status" value="1"/>
</dbReference>
<keyword evidence="6" id="KW-0238">DNA-binding</keyword>
<evidence type="ECO:0000259" key="9">
    <source>
        <dbReference type="PROSITE" id="PS50045"/>
    </source>
</evidence>
<sequence length="457" mass="50574">MHDDLTVLLVDDDEAVRFACAQALRLQGLKVEPHDSGESARARLRAGFPGIVVTDVRMPGMSGLALMEAALAIDDKLPVILVTGHGDVAMAVQAMRAGAYDFIEKPLSTADLHRAVLRALEKRALTLEVDSLRKRFETERDISSRLIGRSPQMEALRQTIMHIADAAPDVLIIGETGSGKEMVGRCLHDFSSRNKGRFVPVNCGAIPEPLFESEMFGHESGAFTGAVKQRIGRLEHAAGGTLFLDEIESMPLNLQVKFLRALQERQIERLGSNDVVPVELRVIATTKDDLLLAARDQKFRSDLYYRLSIVVLEIPPLRERREDIALLFEHFILHAAEQYRRPAPLVPEALMRRLTAYDWPGNVRELRNVADRFVLGVLSAPFLSEASAPAADTTQSLSDLVNDFERQVIVDALARHDQNVAAAGTALGLPRKTLYDKMRRYGLSRRSSETELGGTAD</sequence>
<keyword evidence="1 8" id="KW-0597">Phosphoprotein</keyword>
<evidence type="ECO:0000256" key="2">
    <source>
        <dbReference type="ARBA" id="ARBA00022741"/>
    </source>
</evidence>
<feature type="modified residue" description="4-aspartylphosphate" evidence="8">
    <location>
        <position position="55"/>
    </location>
</feature>
<dbReference type="PROSITE" id="PS50110">
    <property type="entry name" value="RESPONSE_REGULATORY"/>
    <property type="match status" value="1"/>
</dbReference>
<name>A0A5C0B4Y7_9BURK</name>
<keyword evidence="3" id="KW-0067">ATP-binding</keyword>
<dbReference type="Gene3D" id="3.40.50.300">
    <property type="entry name" value="P-loop containing nucleotide triphosphate hydrolases"/>
    <property type="match status" value="1"/>
</dbReference>
<feature type="domain" description="Response regulatory" evidence="10">
    <location>
        <begin position="6"/>
        <end position="120"/>
    </location>
</feature>
<dbReference type="InterPro" id="IPR002078">
    <property type="entry name" value="Sigma_54_int"/>
</dbReference>
<dbReference type="Pfam" id="PF25601">
    <property type="entry name" value="AAA_lid_14"/>
    <property type="match status" value="1"/>
</dbReference>
<dbReference type="GO" id="GO:0006355">
    <property type="term" value="P:regulation of DNA-templated transcription"/>
    <property type="evidence" value="ECO:0007669"/>
    <property type="project" value="InterPro"/>
</dbReference>
<dbReference type="InterPro" id="IPR011006">
    <property type="entry name" value="CheY-like_superfamily"/>
</dbReference>
<dbReference type="InterPro" id="IPR058031">
    <property type="entry name" value="AAA_lid_NorR"/>
</dbReference>
<dbReference type="AlphaFoldDB" id="A0A5C0B4Y7"/>
<dbReference type="InterPro" id="IPR025944">
    <property type="entry name" value="Sigma_54_int_dom_CS"/>
</dbReference>
<dbReference type="InterPro" id="IPR009057">
    <property type="entry name" value="Homeodomain-like_sf"/>
</dbReference>
<dbReference type="InterPro" id="IPR002197">
    <property type="entry name" value="HTH_Fis"/>
</dbReference>
<keyword evidence="12" id="KW-1185">Reference proteome</keyword>
<dbReference type="Gene3D" id="3.40.50.2300">
    <property type="match status" value="1"/>
</dbReference>
<evidence type="ECO:0000256" key="7">
    <source>
        <dbReference type="ARBA" id="ARBA00023163"/>
    </source>
</evidence>
<feature type="domain" description="Sigma-54 factor interaction" evidence="9">
    <location>
        <begin position="146"/>
        <end position="375"/>
    </location>
</feature>
<dbReference type="PROSITE" id="PS00676">
    <property type="entry name" value="SIGMA54_INTERACT_2"/>
    <property type="match status" value="1"/>
</dbReference>
<keyword evidence="2" id="KW-0547">Nucleotide-binding</keyword>
<dbReference type="CDD" id="cd17549">
    <property type="entry name" value="REC_DctD-like"/>
    <property type="match status" value="1"/>
</dbReference>
<dbReference type="SUPFAM" id="SSF52540">
    <property type="entry name" value="P-loop containing nucleoside triphosphate hydrolases"/>
    <property type="match status" value="1"/>
</dbReference>
<evidence type="ECO:0000256" key="3">
    <source>
        <dbReference type="ARBA" id="ARBA00022840"/>
    </source>
</evidence>
<evidence type="ECO:0000256" key="1">
    <source>
        <dbReference type="ARBA" id="ARBA00022553"/>
    </source>
</evidence>
<proteinExistence type="predicted"/>
<evidence type="ECO:0000256" key="6">
    <source>
        <dbReference type="ARBA" id="ARBA00023125"/>
    </source>
</evidence>
<dbReference type="RefSeq" id="WP_148816958.1">
    <property type="nucleotide sequence ID" value="NZ_CP043046.1"/>
</dbReference>
<evidence type="ECO:0000256" key="5">
    <source>
        <dbReference type="ARBA" id="ARBA00023015"/>
    </source>
</evidence>
<evidence type="ECO:0000313" key="12">
    <source>
        <dbReference type="Proteomes" id="UP000325161"/>
    </source>
</evidence>
<evidence type="ECO:0000313" key="11">
    <source>
        <dbReference type="EMBL" id="QEI07911.1"/>
    </source>
</evidence>
<dbReference type="CDD" id="cd00009">
    <property type="entry name" value="AAA"/>
    <property type="match status" value="1"/>
</dbReference>
<organism evidence="11 12">
    <name type="scientific">Pigmentiphaga aceris</name>
    <dbReference type="NCBI Taxonomy" id="1940612"/>
    <lineage>
        <taxon>Bacteria</taxon>
        <taxon>Pseudomonadati</taxon>
        <taxon>Pseudomonadota</taxon>
        <taxon>Betaproteobacteria</taxon>
        <taxon>Burkholderiales</taxon>
        <taxon>Alcaligenaceae</taxon>
        <taxon>Pigmentiphaga</taxon>
    </lineage>
</organism>
<evidence type="ECO:0000259" key="10">
    <source>
        <dbReference type="PROSITE" id="PS50110"/>
    </source>
</evidence>
<dbReference type="Pfam" id="PF00072">
    <property type="entry name" value="Response_reg"/>
    <property type="match status" value="1"/>
</dbReference>
<dbReference type="SMART" id="SM00382">
    <property type="entry name" value="AAA"/>
    <property type="match status" value="1"/>
</dbReference>